<comment type="similarity">
    <text evidence="1">Belongs to the cornifelin family.</text>
</comment>
<name>A0A818V3A3_9BILA</name>
<proteinExistence type="inferred from homology"/>
<reference evidence="2" key="1">
    <citation type="submission" date="2021-02" db="EMBL/GenBank/DDBJ databases">
        <authorList>
            <person name="Nowell W R."/>
        </authorList>
    </citation>
    <scope>NUCLEOTIDE SEQUENCE</scope>
</reference>
<organism evidence="2 3">
    <name type="scientific">Adineta steineri</name>
    <dbReference type="NCBI Taxonomy" id="433720"/>
    <lineage>
        <taxon>Eukaryota</taxon>
        <taxon>Metazoa</taxon>
        <taxon>Spiralia</taxon>
        <taxon>Gnathifera</taxon>
        <taxon>Rotifera</taxon>
        <taxon>Eurotatoria</taxon>
        <taxon>Bdelloidea</taxon>
        <taxon>Adinetida</taxon>
        <taxon>Adinetidae</taxon>
        <taxon>Adineta</taxon>
    </lineage>
</organism>
<dbReference type="EMBL" id="CAJOAY010000603">
    <property type="protein sequence ID" value="CAF3701088.1"/>
    <property type="molecule type" value="Genomic_DNA"/>
</dbReference>
<dbReference type="Proteomes" id="UP000663881">
    <property type="component" value="Unassembled WGS sequence"/>
</dbReference>
<comment type="caution">
    <text evidence="2">The sequence shown here is derived from an EMBL/GenBank/DDBJ whole genome shotgun (WGS) entry which is preliminary data.</text>
</comment>
<evidence type="ECO:0000313" key="3">
    <source>
        <dbReference type="Proteomes" id="UP000663881"/>
    </source>
</evidence>
<dbReference type="PANTHER" id="PTHR15907">
    <property type="entry name" value="DUF614 FAMILY PROTEIN-RELATED"/>
    <property type="match status" value="1"/>
</dbReference>
<gene>
    <name evidence="2" type="ORF">OKA104_LOCUS12501</name>
</gene>
<dbReference type="Pfam" id="PF04749">
    <property type="entry name" value="PLAC8"/>
    <property type="match status" value="1"/>
</dbReference>
<protein>
    <submittedName>
        <fullName evidence="2">Uncharacterized protein</fullName>
    </submittedName>
</protein>
<dbReference type="AlphaFoldDB" id="A0A818V3A3"/>
<dbReference type="InterPro" id="IPR006461">
    <property type="entry name" value="PLAC_motif_containing"/>
</dbReference>
<evidence type="ECO:0000313" key="2">
    <source>
        <dbReference type="EMBL" id="CAF3701088.1"/>
    </source>
</evidence>
<evidence type="ECO:0000256" key="1">
    <source>
        <dbReference type="ARBA" id="ARBA00009024"/>
    </source>
</evidence>
<sequence>MLLKTYEIKILTQHIHPAVLKHEYNPHNVWDFDKQWQTKFCSCQPTGRCKGSCCEDYWASNCCMACTATQLANELETQGLWDVSKTNKNKHSNVYTSYNTFAALLYSPTATTVTMSNPVSKQPGSGGDLYPYNGAWSNELFASFKPCPQSALFCFCLPCCVAKMSERQGDHILTCCVNPCTLMAIRTKVRAAYKIKGSLIEDCLVSACCVGPCAAMQLDKELTARGIPEKRAK</sequence>
<accession>A0A818V3A3</accession>